<keyword evidence="3" id="KW-1185">Reference proteome</keyword>
<dbReference type="InterPro" id="IPR009081">
    <property type="entry name" value="PP-bd_ACP"/>
</dbReference>
<dbReference type="Gene3D" id="1.10.1200.10">
    <property type="entry name" value="ACP-like"/>
    <property type="match status" value="1"/>
</dbReference>
<name>A0ABV1IG22_9ACTN</name>
<dbReference type="RefSeq" id="WP_349182461.1">
    <property type="nucleotide sequence ID" value="NZ_JBBNGS010000009.1"/>
</dbReference>
<dbReference type="InterPro" id="IPR036736">
    <property type="entry name" value="ACP-like_sf"/>
</dbReference>
<dbReference type="EMBL" id="JBBNGS010000009">
    <property type="protein sequence ID" value="MEQ2637848.1"/>
    <property type="molecule type" value="Genomic_DNA"/>
</dbReference>
<dbReference type="SUPFAM" id="SSF47336">
    <property type="entry name" value="ACP-like"/>
    <property type="match status" value="1"/>
</dbReference>
<evidence type="ECO:0000259" key="1">
    <source>
        <dbReference type="PROSITE" id="PS50075"/>
    </source>
</evidence>
<evidence type="ECO:0000313" key="2">
    <source>
        <dbReference type="EMBL" id="MEQ2637848.1"/>
    </source>
</evidence>
<evidence type="ECO:0000313" key="3">
    <source>
        <dbReference type="Proteomes" id="UP001478817"/>
    </source>
</evidence>
<protein>
    <submittedName>
        <fullName evidence="2">Acyl carrier protein</fullName>
    </submittedName>
</protein>
<feature type="domain" description="Carrier" evidence="1">
    <location>
        <begin position="1"/>
        <end position="79"/>
    </location>
</feature>
<dbReference type="Pfam" id="PF00550">
    <property type="entry name" value="PP-binding"/>
    <property type="match status" value="1"/>
</dbReference>
<sequence length="79" mass="8657">MTQEEILAKLIESASKVYMKDADTLSGETSIPNDLGTKSLDVMGMTAMIENDFDVVVPLAEYGHYATLNDLAKMIAEEQ</sequence>
<dbReference type="Proteomes" id="UP001478817">
    <property type="component" value="Unassembled WGS sequence"/>
</dbReference>
<proteinExistence type="predicted"/>
<comment type="caution">
    <text evidence="2">The sequence shown here is derived from an EMBL/GenBank/DDBJ whole genome shotgun (WGS) entry which is preliminary data.</text>
</comment>
<accession>A0ABV1IG22</accession>
<organism evidence="2 3">
    <name type="scientific">Paratractidigestivibacter faecalis</name>
    <dbReference type="NCBI Taxonomy" id="2292441"/>
    <lineage>
        <taxon>Bacteria</taxon>
        <taxon>Bacillati</taxon>
        <taxon>Actinomycetota</taxon>
        <taxon>Coriobacteriia</taxon>
        <taxon>Coriobacteriales</taxon>
        <taxon>Atopobiaceae</taxon>
        <taxon>Paratractidigestivibacter</taxon>
    </lineage>
</organism>
<reference evidence="2 3" key="1">
    <citation type="submission" date="2024-04" db="EMBL/GenBank/DDBJ databases">
        <title>Human intestinal bacterial collection.</title>
        <authorList>
            <person name="Pauvert C."/>
            <person name="Hitch T.C.A."/>
            <person name="Clavel T."/>
        </authorList>
    </citation>
    <scope>NUCLEOTIDE SEQUENCE [LARGE SCALE GENOMIC DNA]</scope>
    <source>
        <strain evidence="2 3">CLA-AA-H197</strain>
    </source>
</reference>
<gene>
    <name evidence="2" type="ORF">AAAT05_05760</name>
</gene>
<dbReference type="PROSITE" id="PS50075">
    <property type="entry name" value="CARRIER"/>
    <property type="match status" value="1"/>
</dbReference>